<dbReference type="Gene3D" id="3.90.1150.10">
    <property type="entry name" value="Aspartate Aminotransferase, domain 1"/>
    <property type="match status" value="1"/>
</dbReference>
<evidence type="ECO:0000256" key="2">
    <source>
        <dbReference type="PIRSR" id="PIRSR000390-1"/>
    </source>
</evidence>
<dbReference type="EMBL" id="OUNR01000018">
    <property type="protein sequence ID" value="SPP66150.1"/>
    <property type="molecule type" value="Genomic_DNA"/>
</dbReference>
<protein>
    <submittedName>
        <fullName evidence="5">Putative Aminotransferase</fullName>
        <ecNumber evidence="5">2.6.1.-</ecNumber>
    </submittedName>
</protein>
<dbReference type="Pfam" id="PF01041">
    <property type="entry name" value="DegT_DnrJ_EryC1"/>
    <property type="match status" value="1"/>
</dbReference>
<keyword evidence="3 4" id="KW-0663">Pyridoxal phosphate</keyword>
<dbReference type="Proteomes" id="UP000248168">
    <property type="component" value="Unassembled WGS sequence"/>
</dbReference>
<dbReference type="PANTHER" id="PTHR30244:SF34">
    <property type="entry name" value="DTDP-4-AMINO-4,6-DIDEOXYGALACTOSE TRANSAMINASE"/>
    <property type="match status" value="1"/>
</dbReference>
<name>A0A330L8Y5_9BACT</name>
<proteinExistence type="inferred from homology"/>
<dbReference type="EC" id="2.6.1.-" evidence="5"/>
<keyword evidence="5" id="KW-0032">Aminotransferase</keyword>
<dbReference type="PIRSF" id="PIRSF000390">
    <property type="entry name" value="PLP_StrS"/>
    <property type="match status" value="1"/>
</dbReference>
<feature type="active site" description="Proton acceptor" evidence="2">
    <location>
        <position position="182"/>
    </location>
</feature>
<organism evidence="5 6">
    <name type="scientific">Nitrospira lenta</name>
    <dbReference type="NCBI Taxonomy" id="1436998"/>
    <lineage>
        <taxon>Bacteria</taxon>
        <taxon>Pseudomonadati</taxon>
        <taxon>Nitrospirota</taxon>
        <taxon>Nitrospiria</taxon>
        <taxon>Nitrospirales</taxon>
        <taxon>Nitrospiraceae</taxon>
        <taxon>Nitrospira</taxon>
    </lineage>
</organism>
<keyword evidence="5" id="KW-0808">Transferase</keyword>
<dbReference type="RefSeq" id="WP_121990349.1">
    <property type="nucleotide sequence ID" value="NZ_OUNR01000018.1"/>
</dbReference>
<dbReference type="GO" id="GO:0030170">
    <property type="term" value="F:pyridoxal phosphate binding"/>
    <property type="evidence" value="ECO:0007669"/>
    <property type="project" value="TreeGrafter"/>
</dbReference>
<reference evidence="6" key="1">
    <citation type="submission" date="2018-04" db="EMBL/GenBank/DDBJ databases">
        <authorList>
            <person name="Lucker S."/>
            <person name="Sakoula D."/>
        </authorList>
    </citation>
    <scope>NUCLEOTIDE SEQUENCE [LARGE SCALE GENOMIC DNA]</scope>
</reference>
<comment type="similarity">
    <text evidence="1 4">Belongs to the DegT/DnrJ/EryC1 family.</text>
</comment>
<keyword evidence="6" id="KW-1185">Reference proteome</keyword>
<dbReference type="InterPro" id="IPR015421">
    <property type="entry name" value="PyrdxlP-dep_Trfase_major"/>
</dbReference>
<dbReference type="GO" id="GO:0000271">
    <property type="term" value="P:polysaccharide biosynthetic process"/>
    <property type="evidence" value="ECO:0007669"/>
    <property type="project" value="TreeGrafter"/>
</dbReference>
<dbReference type="SUPFAM" id="SSF53383">
    <property type="entry name" value="PLP-dependent transferases"/>
    <property type="match status" value="1"/>
</dbReference>
<dbReference type="InParanoid" id="A0A330L8Y5"/>
<evidence type="ECO:0000256" key="3">
    <source>
        <dbReference type="PIRSR" id="PIRSR000390-2"/>
    </source>
</evidence>
<dbReference type="InterPro" id="IPR000653">
    <property type="entry name" value="DegT/StrS_aminotransferase"/>
</dbReference>
<dbReference type="GO" id="GO:0008483">
    <property type="term" value="F:transaminase activity"/>
    <property type="evidence" value="ECO:0007669"/>
    <property type="project" value="UniProtKB-KW"/>
</dbReference>
<evidence type="ECO:0000256" key="1">
    <source>
        <dbReference type="ARBA" id="ARBA00037999"/>
    </source>
</evidence>
<dbReference type="PANTHER" id="PTHR30244">
    <property type="entry name" value="TRANSAMINASE"/>
    <property type="match status" value="1"/>
</dbReference>
<gene>
    <name evidence="5" type="ORF">NITLEN_50190</name>
</gene>
<evidence type="ECO:0000313" key="5">
    <source>
        <dbReference type="EMBL" id="SPP66150.1"/>
    </source>
</evidence>
<accession>A0A330L8Y5</accession>
<dbReference type="InterPro" id="IPR015424">
    <property type="entry name" value="PyrdxlP-dep_Trfase"/>
</dbReference>
<dbReference type="Gene3D" id="3.40.640.10">
    <property type="entry name" value="Type I PLP-dependent aspartate aminotransferase-like (Major domain)"/>
    <property type="match status" value="1"/>
</dbReference>
<dbReference type="InterPro" id="IPR015422">
    <property type="entry name" value="PyrdxlP-dep_Trfase_small"/>
</dbReference>
<evidence type="ECO:0000256" key="4">
    <source>
        <dbReference type="RuleBase" id="RU004508"/>
    </source>
</evidence>
<dbReference type="OrthoDB" id="9804264at2"/>
<feature type="modified residue" description="N6-(pyridoxal phosphate)lysine" evidence="3">
    <location>
        <position position="182"/>
    </location>
</feature>
<sequence length="417" mass="45637">MTPQRTIPPTAAPLPFGNLLCSVGSLWGGKKYRARLVSELKAHYAVRAAFLVSSGKAALTVILKSLAGVSERRQVIIPAYTCFSVPSAVVKAELEVVLCDVDPNTLDFNFTELEGLLNANVLCVVSTHLFGRPADTERVKQLCGEKGILVVEDAAQAMGGQAGDRLLGTIGDVGFYSLGRGKNMTCGTGGIILTSSAPIAEAIEAEYANLPETPWFDVFRNWLELLVMRIFIHPVLYWFPVGLPFLGLGETKFYTDFQMFRMDDVRAHLLDGWQRRLGQANQDRSSRARWLVEGLDFVRKGVQPIMGKGSLYLRLPVLVRDRKAKEVVCRLSREQGAGLSPNYPATVQDILELAGQLAGRRYPGAQEVVDRLVTLPTHQFVSAQDRLKIEQVLAAQVEPSVSSGTVKAGPPHAQAKH</sequence>
<dbReference type="AlphaFoldDB" id="A0A330L8Y5"/>
<evidence type="ECO:0000313" key="6">
    <source>
        <dbReference type="Proteomes" id="UP000248168"/>
    </source>
</evidence>